<keyword evidence="1" id="KW-0472">Membrane</keyword>
<keyword evidence="3" id="KW-1185">Reference proteome</keyword>
<dbReference type="PANTHER" id="PTHR35867">
    <property type="entry name" value="PROTEIN RSEC"/>
    <property type="match status" value="1"/>
</dbReference>
<keyword evidence="1" id="KW-0812">Transmembrane</keyword>
<dbReference type="Pfam" id="PF04246">
    <property type="entry name" value="RseC_MucC"/>
    <property type="match status" value="1"/>
</dbReference>
<feature type="transmembrane region" description="Helical" evidence="1">
    <location>
        <begin position="73"/>
        <end position="93"/>
    </location>
</feature>
<evidence type="ECO:0000313" key="3">
    <source>
        <dbReference type="Proteomes" id="UP000294462"/>
    </source>
</evidence>
<accession>A0A451DLQ3</accession>
<gene>
    <name evidence="2" type="primary">rseC</name>
    <name evidence="2" type="ORF">ERCIPSTX3056_621</name>
</gene>
<reference evidence="2 3" key="1">
    <citation type="submission" date="2019-02" db="EMBL/GenBank/DDBJ databases">
        <authorList>
            <person name="Manzano-Marin A."/>
            <person name="Manzano-Marin A."/>
        </authorList>
    </citation>
    <scope>NUCLEOTIDE SEQUENCE [LARGE SCALE GENOMIC DNA]</scope>
    <source>
        <strain evidence="2 3">ErCipseudotaxifoliae</strain>
    </source>
</reference>
<proteinExistence type="predicted"/>
<dbReference type="PANTHER" id="PTHR35867:SF1">
    <property type="entry name" value="PROTEIN RSEC"/>
    <property type="match status" value="1"/>
</dbReference>
<protein>
    <submittedName>
        <fullName evidence="2">Protein RseC, partial</fullName>
    </submittedName>
</protein>
<organism evidence="2 3">
    <name type="scientific">Candidatus Erwinia haradaeae</name>
    <dbReference type="NCBI Taxonomy" id="1922217"/>
    <lineage>
        <taxon>Bacteria</taxon>
        <taxon>Pseudomonadati</taxon>
        <taxon>Pseudomonadota</taxon>
        <taxon>Gammaproteobacteria</taxon>
        <taxon>Enterobacterales</taxon>
        <taxon>Erwiniaceae</taxon>
        <taxon>Erwinia</taxon>
    </lineage>
</organism>
<dbReference type="InterPro" id="IPR007359">
    <property type="entry name" value="SigmaE_reg_RseC_MucC"/>
</dbReference>
<evidence type="ECO:0000256" key="1">
    <source>
        <dbReference type="SAM" id="Phobius"/>
    </source>
</evidence>
<dbReference type="RefSeq" id="WP_072666466.1">
    <property type="nucleotide sequence ID" value="NZ_LR217725.1"/>
</dbReference>
<dbReference type="AlphaFoldDB" id="A0A451DLQ3"/>
<keyword evidence="1" id="KW-1133">Transmembrane helix</keyword>
<sequence>MIKASATIASCEKHVLSLHIQKNIVCKNCSIFLDLLTPILNLSNTEKIYTIQVCDAQYILKDQQVELSINKNVILITACLIYMTPLLGLFSVGGICQMLLCNDKVTAPAALLGGAIGILITKKFSKRLTRLELFQPEVLK</sequence>
<dbReference type="OrthoDB" id="9795854at2"/>
<dbReference type="Proteomes" id="UP000294462">
    <property type="component" value="Chromosome"/>
</dbReference>
<feature type="transmembrane region" description="Helical" evidence="1">
    <location>
        <begin position="105"/>
        <end position="121"/>
    </location>
</feature>
<evidence type="ECO:0000313" key="2">
    <source>
        <dbReference type="EMBL" id="VFP87660.1"/>
    </source>
</evidence>
<dbReference type="KEGG" id="ehd:ERCIPSTX3056_621"/>
<name>A0A451DLQ3_9GAMM</name>
<dbReference type="EMBL" id="LR217725">
    <property type="protein sequence ID" value="VFP87660.1"/>
    <property type="molecule type" value="Genomic_DNA"/>
</dbReference>